<dbReference type="EMBL" id="JAODBU010000010">
    <property type="protein sequence ID" value="MCT7399546.1"/>
    <property type="molecule type" value="Genomic_DNA"/>
</dbReference>
<dbReference type="NCBIfam" id="TIGR00530">
    <property type="entry name" value="AGP_acyltrn"/>
    <property type="match status" value="1"/>
</dbReference>
<keyword evidence="7" id="KW-1208">Phospholipid metabolism</keyword>
<dbReference type="CDD" id="cd07989">
    <property type="entry name" value="LPLAT_AGPAT-like"/>
    <property type="match status" value="1"/>
</dbReference>
<keyword evidence="11" id="KW-1185">Reference proteome</keyword>
<dbReference type="RefSeq" id="WP_260978913.1">
    <property type="nucleotide sequence ID" value="NZ_JAODBU010000010.1"/>
</dbReference>
<feature type="domain" description="Phospholipid/glycerol acyltransferase" evidence="9">
    <location>
        <begin position="73"/>
        <end position="187"/>
    </location>
</feature>
<keyword evidence="7" id="KW-0594">Phospholipid biosynthesis</keyword>
<evidence type="ECO:0000256" key="7">
    <source>
        <dbReference type="RuleBase" id="RU361267"/>
    </source>
</evidence>
<comment type="pathway">
    <text evidence="1">Lipid metabolism.</text>
</comment>
<keyword evidence="4 7" id="KW-0808">Transferase</keyword>
<comment type="domain">
    <text evidence="7">The HXXXXD motif is essential for acyltransferase activity and may constitute the binding site for the phosphate moiety of the glycerol-3-phosphate.</text>
</comment>
<protein>
    <recommendedName>
        <fullName evidence="7">1-acyl-sn-glycerol-3-phosphate acyltransferase</fullName>
        <ecNumber evidence="7">2.3.1.51</ecNumber>
    </recommendedName>
</protein>
<sequence length="240" mass="27581">MIRLIILAIFLVIYLIVSLPFMLVELIIQQFNMNLRSVICLKWVQFGFWIVMKISGVKTEVKGLENIPDDTSVLFASNHKSYFDIVTTYQYMKRPTGYIAKAEMKKIPLLSWIMYFVNCLFLDRENPRKGLKTIQKGTDYLQNGVSMFICPEGTRSKTNEMLPFKEGSLKMAIKAKKPIVPVGIINSAAIFEEHFPKIKPGTVKIIFGKPIETKDLSRPEQRELTSHVQECVVKLLDENK</sequence>
<dbReference type="Proteomes" id="UP001431199">
    <property type="component" value="Unassembled WGS sequence"/>
</dbReference>
<evidence type="ECO:0000256" key="2">
    <source>
        <dbReference type="ARBA" id="ARBA00008655"/>
    </source>
</evidence>
<name>A0ABT2M1Y9_9FIRM</name>
<dbReference type="SUPFAM" id="SSF69593">
    <property type="entry name" value="Glycerol-3-phosphate (1)-acyltransferase"/>
    <property type="match status" value="1"/>
</dbReference>
<reference evidence="10" key="1">
    <citation type="submission" date="2022-09" db="EMBL/GenBank/DDBJ databases">
        <title>Eubacterium sp. LFL-14 isolated from human feces.</title>
        <authorList>
            <person name="Liu F."/>
        </authorList>
    </citation>
    <scope>NUCLEOTIDE SEQUENCE</scope>
    <source>
        <strain evidence="10">LFL-14</strain>
    </source>
</reference>
<evidence type="ECO:0000256" key="1">
    <source>
        <dbReference type="ARBA" id="ARBA00005189"/>
    </source>
</evidence>
<comment type="catalytic activity">
    <reaction evidence="7">
        <text>a 1-acyl-sn-glycero-3-phosphate + an acyl-CoA = a 1,2-diacyl-sn-glycero-3-phosphate + CoA</text>
        <dbReference type="Rhea" id="RHEA:19709"/>
        <dbReference type="ChEBI" id="CHEBI:57287"/>
        <dbReference type="ChEBI" id="CHEBI:57970"/>
        <dbReference type="ChEBI" id="CHEBI:58342"/>
        <dbReference type="ChEBI" id="CHEBI:58608"/>
        <dbReference type="EC" id="2.3.1.51"/>
    </reaction>
</comment>
<dbReference type="SMART" id="SM00563">
    <property type="entry name" value="PlsC"/>
    <property type="match status" value="1"/>
</dbReference>
<proteinExistence type="inferred from homology"/>
<keyword evidence="8" id="KW-0812">Transmembrane</keyword>
<comment type="similarity">
    <text evidence="2 7">Belongs to the 1-acyl-sn-glycerol-3-phosphate acyltransferase family.</text>
</comment>
<evidence type="ECO:0000256" key="4">
    <source>
        <dbReference type="ARBA" id="ARBA00022679"/>
    </source>
</evidence>
<evidence type="ECO:0000313" key="10">
    <source>
        <dbReference type="EMBL" id="MCT7399546.1"/>
    </source>
</evidence>
<evidence type="ECO:0000313" key="11">
    <source>
        <dbReference type="Proteomes" id="UP001431199"/>
    </source>
</evidence>
<evidence type="ECO:0000256" key="5">
    <source>
        <dbReference type="ARBA" id="ARBA00023098"/>
    </source>
</evidence>
<keyword evidence="3 7" id="KW-0444">Lipid biosynthesis</keyword>
<evidence type="ECO:0000256" key="3">
    <source>
        <dbReference type="ARBA" id="ARBA00022516"/>
    </source>
</evidence>
<dbReference type="Pfam" id="PF01553">
    <property type="entry name" value="Acyltransferase"/>
    <property type="match status" value="1"/>
</dbReference>
<dbReference type="EC" id="2.3.1.51" evidence="7"/>
<dbReference type="InterPro" id="IPR002123">
    <property type="entry name" value="Plipid/glycerol_acylTrfase"/>
</dbReference>
<dbReference type="PANTHER" id="PTHR10434">
    <property type="entry name" value="1-ACYL-SN-GLYCEROL-3-PHOSPHATE ACYLTRANSFERASE"/>
    <property type="match status" value="1"/>
</dbReference>
<organism evidence="10 11">
    <name type="scientific">Eubacterium album</name>
    <dbReference type="NCBI Taxonomy" id="2978477"/>
    <lineage>
        <taxon>Bacteria</taxon>
        <taxon>Bacillati</taxon>
        <taxon>Bacillota</taxon>
        <taxon>Clostridia</taxon>
        <taxon>Eubacteriales</taxon>
        <taxon>Eubacteriaceae</taxon>
        <taxon>Eubacterium</taxon>
    </lineage>
</organism>
<dbReference type="PANTHER" id="PTHR10434:SF64">
    <property type="entry name" value="1-ACYL-SN-GLYCEROL-3-PHOSPHATE ACYLTRANSFERASE-RELATED"/>
    <property type="match status" value="1"/>
</dbReference>
<evidence type="ECO:0000256" key="6">
    <source>
        <dbReference type="ARBA" id="ARBA00023315"/>
    </source>
</evidence>
<feature type="transmembrane region" description="Helical" evidence="8">
    <location>
        <begin position="6"/>
        <end position="28"/>
    </location>
</feature>
<keyword evidence="8" id="KW-0472">Membrane</keyword>
<comment type="caution">
    <text evidence="10">The sequence shown here is derived from an EMBL/GenBank/DDBJ whole genome shotgun (WGS) entry which is preliminary data.</text>
</comment>
<dbReference type="GO" id="GO:0016746">
    <property type="term" value="F:acyltransferase activity"/>
    <property type="evidence" value="ECO:0007669"/>
    <property type="project" value="UniProtKB-KW"/>
</dbReference>
<keyword evidence="6 7" id="KW-0012">Acyltransferase</keyword>
<keyword evidence="5 7" id="KW-0443">Lipid metabolism</keyword>
<keyword evidence="8" id="KW-1133">Transmembrane helix</keyword>
<evidence type="ECO:0000259" key="9">
    <source>
        <dbReference type="SMART" id="SM00563"/>
    </source>
</evidence>
<accession>A0ABT2M1Y9</accession>
<gene>
    <name evidence="10" type="ORF">N5B56_10690</name>
</gene>
<evidence type="ECO:0000256" key="8">
    <source>
        <dbReference type="SAM" id="Phobius"/>
    </source>
</evidence>
<dbReference type="InterPro" id="IPR004552">
    <property type="entry name" value="AGP_acyltrans"/>
</dbReference>